<feature type="domain" description="Methyl-accepting transducer" evidence="3">
    <location>
        <begin position="17"/>
        <end position="253"/>
    </location>
</feature>
<dbReference type="PANTHER" id="PTHR32089:SF114">
    <property type="entry name" value="METHYL-ACCEPTING CHEMOTAXIS PROTEIN MCPB"/>
    <property type="match status" value="1"/>
</dbReference>
<dbReference type="GO" id="GO:0016020">
    <property type="term" value="C:membrane"/>
    <property type="evidence" value="ECO:0007669"/>
    <property type="project" value="InterPro"/>
</dbReference>
<dbReference type="PANTHER" id="PTHR32089">
    <property type="entry name" value="METHYL-ACCEPTING CHEMOTAXIS PROTEIN MCPB"/>
    <property type="match status" value="1"/>
</dbReference>
<evidence type="ECO:0000256" key="1">
    <source>
        <dbReference type="ARBA" id="ARBA00023224"/>
    </source>
</evidence>
<dbReference type="SMART" id="SM00283">
    <property type="entry name" value="MA"/>
    <property type="match status" value="1"/>
</dbReference>
<organism evidence="4 5">
    <name type="scientific">Emcibacter nanhaiensis</name>
    <dbReference type="NCBI Taxonomy" id="1505037"/>
    <lineage>
        <taxon>Bacteria</taxon>
        <taxon>Pseudomonadati</taxon>
        <taxon>Pseudomonadota</taxon>
        <taxon>Alphaproteobacteria</taxon>
        <taxon>Emcibacterales</taxon>
        <taxon>Emcibacteraceae</taxon>
        <taxon>Emcibacter</taxon>
    </lineage>
</organism>
<dbReference type="EMBL" id="VFIY01000010">
    <property type="protein sequence ID" value="TPD59831.1"/>
    <property type="molecule type" value="Genomic_DNA"/>
</dbReference>
<dbReference type="Gene3D" id="1.10.287.950">
    <property type="entry name" value="Methyl-accepting chemotaxis protein"/>
    <property type="match status" value="1"/>
</dbReference>
<dbReference type="RefSeq" id="WP_139940802.1">
    <property type="nucleotide sequence ID" value="NZ_JBHSYP010000006.1"/>
</dbReference>
<comment type="caution">
    <text evidence="4">The sequence shown here is derived from an EMBL/GenBank/DDBJ whole genome shotgun (WGS) entry which is preliminary data.</text>
</comment>
<dbReference type="GO" id="GO:0007165">
    <property type="term" value="P:signal transduction"/>
    <property type="evidence" value="ECO:0007669"/>
    <property type="project" value="UniProtKB-KW"/>
</dbReference>
<sequence>MTNLSGNNDAFQEVAAEAGGLGIEIADISGVVEEVSSLVSEQAKAFRNLKEKAQEISDSNHNISEISTRTRTRVEQTRQSMSRSGEIVEHTLGDIHSLISSVGDFASQLNDLQAALGEVSAVASTIDDIASQTNLLALNATIEAARAGEAGRGFSVVANEVKALSNQTSEATAKIGATVSLLAEKINALISSVDLSTRNAETVHESTSNFSQMVTDMDEILTDMANEAQTIDRAARSSDESCVHFGETLENLSNDVAAADKSLASARDRTVQLISSAEKLVQLTAGAGIETVDTPMIKRVREVAGQISAAFEKGIAEGQISAQDLFDFSYQPIDGTDPQQLMAKFTDFTDRVLPDIQEPVLAEDDRTIFCASFDMNGYLPTHNRVFSKPQRPNDIEWNKANCRNRLIFDDRTAMNAVKSTAPFLLQVYRRDMGGGNIVMLKDASAPIYANGKHWGAVRIAYKA</sequence>
<name>A0A501PIK1_9PROT</name>
<gene>
    <name evidence="4" type="ORF">FIV46_10105</name>
</gene>
<dbReference type="PROSITE" id="PS50111">
    <property type="entry name" value="CHEMOTAXIS_TRANSDUC_2"/>
    <property type="match status" value="1"/>
</dbReference>
<keyword evidence="1 2" id="KW-0807">Transducer</keyword>
<dbReference type="Proteomes" id="UP000319148">
    <property type="component" value="Unassembled WGS sequence"/>
</dbReference>
<evidence type="ECO:0000313" key="4">
    <source>
        <dbReference type="EMBL" id="TPD59831.1"/>
    </source>
</evidence>
<dbReference type="AlphaFoldDB" id="A0A501PIK1"/>
<protein>
    <submittedName>
        <fullName evidence="4">Methyl-accepting chemotaxis protein</fullName>
    </submittedName>
</protein>
<proteinExistence type="predicted"/>
<accession>A0A501PIK1</accession>
<evidence type="ECO:0000313" key="5">
    <source>
        <dbReference type="Proteomes" id="UP000319148"/>
    </source>
</evidence>
<dbReference type="SUPFAM" id="SSF58104">
    <property type="entry name" value="Methyl-accepting chemotaxis protein (MCP) signaling domain"/>
    <property type="match status" value="1"/>
</dbReference>
<dbReference type="InterPro" id="IPR004089">
    <property type="entry name" value="MCPsignal_dom"/>
</dbReference>
<dbReference type="Pfam" id="PF00015">
    <property type="entry name" value="MCPsignal"/>
    <property type="match status" value="1"/>
</dbReference>
<evidence type="ECO:0000256" key="2">
    <source>
        <dbReference type="PROSITE-ProRule" id="PRU00284"/>
    </source>
</evidence>
<keyword evidence="5" id="KW-1185">Reference proteome</keyword>
<reference evidence="5" key="1">
    <citation type="submission" date="2019-06" db="EMBL/GenBank/DDBJ databases">
        <title>The complete genome of Emcibacter congregatus ZYLT.</title>
        <authorList>
            <person name="Zhao Z."/>
        </authorList>
    </citation>
    <scope>NUCLEOTIDE SEQUENCE [LARGE SCALE GENOMIC DNA]</scope>
    <source>
        <strain evidence="5">MCCC 1A06723</strain>
    </source>
</reference>
<dbReference type="OrthoDB" id="2489132at2"/>
<evidence type="ECO:0000259" key="3">
    <source>
        <dbReference type="PROSITE" id="PS50111"/>
    </source>
</evidence>